<gene>
    <name evidence="3" type="ORF">CUR178_05197</name>
</gene>
<dbReference type="RefSeq" id="XP_067692433.1">
    <property type="nucleotide sequence ID" value="XM_067836891.1"/>
</dbReference>
<dbReference type="PANTHER" id="PTHR20875:SF0">
    <property type="entry name" value="GH12158P"/>
    <property type="match status" value="1"/>
</dbReference>
<protein>
    <recommendedName>
        <fullName evidence="2">EF-hand domain-containing protein</fullName>
    </recommendedName>
</protein>
<proteinExistence type="predicted"/>
<dbReference type="PANTHER" id="PTHR20875">
    <property type="entry name" value="EF-HAND CALCIUM-BINDING DOMAIN-CONTAINING PROTEIN 6-RELATED"/>
    <property type="match status" value="1"/>
</dbReference>
<feature type="compositionally biased region" description="Low complexity" evidence="1">
    <location>
        <begin position="141"/>
        <end position="154"/>
    </location>
</feature>
<dbReference type="Proteomes" id="UP000674179">
    <property type="component" value="Chromosome 25"/>
</dbReference>
<dbReference type="GO" id="GO:0005509">
    <property type="term" value="F:calcium ion binding"/>
    <property type="evidence" value="ECO:0007669"/>
    <property type="project" value="InterPro"/>
</dbReference>
<feature type="domain" description="EF-hand" evidence="2">
    <location>
        <begin position="11"/>
        <end position="46"/>
    </location>
</feature>
<feature type="compositionally biased region" description="Polar residues" evidence="1">
    <location>
        <begin position="712"/>
        <end position="722"/>
    </location>
</feature>
<evidence type="ECO:0000259" key="2">
    <source>
        <dbReference type="PROSITE" id="PS50222"/>
    </source>
</evidence>
<feature type="compositionally biased region" description="Basic and acidic residues" evidence="1">
    <location>
        <begin position="86"/>
        <end position="95"/>
    </location>
</feature>
<reference evidence="3 4" key="1">
    <citation type="submission" date="2021-02" db="EMBL/GenBank/DDBJ databases">
        <title>Leishmania (Mundinia) enrietti genome sequencing and assembly.</title>
        <authorList>
            <person name="Almutairi H."/>
            <person name="Gatherer D."/>
        </authorList>
    </citation>
    <scope>NUCLEOTIDE SEQUENCE [LARGE SCALE GENOMIC DNA]</scope>
    <source>
        <strain evidence="3">CUR178</strain>
    </source>
</reference>
<feature type="compositionally biased region" description="Basic and acidic residues" evidence="1">
    <location>
        <begin position="726"/>
        <end position="743"/>
    </location>
</feature>
<evidence type="ECO:0000256" key="1">
    <source>
        <dbReference type="SAM" id="MobiDB-lite"/>
    </source>
</evidence>
<feature type="compositionally biased region" description="Polar residues" evidence="1">
    <location>
        <begin position="398"/>
        <end position="407"/>
    </location>
</feature>
<feature type="compositionally biased region" description="Low complexity" evidence="1">
    <location>
        <begin position="795"/>
        <end position="815"/>
    </location>
</feature>
<dbReference type="InterPro" id="IPR052603">
    <property type="entry name" value="EFCB6"/>
</dbReference>
<dbReference type="EMBL" id="JAFHKP010000025">
    <property type="protein sequence ID" value="KAG5477493.1"/>
    <property type="molecule type" value="Genomic_DNA"/>
</dbReference>
<feature type="region of interest" description="Disordered" evidence="1">
    <location>
        <begin position="398"/>
        <end position="417"/>
    </location>
</feature>
<feature type="compositionally biased region" description="Low complexity" evidence="1">
    <location>
        <begin position="755"/>
        <end position="768"/>
    </location>
</feature>
<feature type="compositionally biased region" description="Low complexity" evidence="1">
    <location>
        <begin position="99"/>
        <end position="112"/>
    </location>
</feature>
<feature type="region of interest" description="Disordered" evidence="1">
    <location>
        <begin position="250"/>
        <end position="294"/>
    </location>
</feature>
<feature type="region of interest" description="Disordered" evidence="1">
    <location>
        <begin position="672"/>
        <end position="829"/>
    </location>
</feature>
<dbReference type="AlphaFoldDB" id="A0A836HIU1"/>
<keyword evidence="4" id="KW-1185">Reference proteome</keyword>
<dbReference type="OrthoDB" id="273781at2759"/>
<dbReference type="InterPro" id="IPR002048">
    <property type="entry name" value="EF_hand_dom"/>
</dbReference>
<dbReference type="KEGG" id="lenr:94172401"/>
<dbReference type="GeneID" id="94172401"/>
<organism evidence="3 4">
    <name type="scientific">Leishmania enriettii</name>
    <dbReference type="NCBI Taxonomy" id="5663"/>
    <lineage>
        <taxon>Eukaryota</taxon>
        <taxon>Discoba</taxon>
        <taxon>Euglenozoa</taxon>
        <taxon>Kinetoplastea</taxon>
        <taxon>Metakinetoplastina</taxon>
        <taxon>Trypanosomatida</taxon>
        <taxon>Trypanosomatidae</taxon>
        <taxon>Leishmaniinae</taxon>
        <taxon>Leishmania</taxon>
    </lineage>
</organism>
<accession>A0A836HIU1</accession>
<evidence type="ECO:0000313" key="4">
    <source>
        <dbReference type="Proteomes" id="UP000674179"/>
    </source>
</evidence>
<dbReference type="PROSITE" id="PS50222">
    <property type="entry name" value="EF_HAND_2"/>
    <property type="match status" value="1"/>
</dbReference>
<feature type="region of interest" description="Disordered" evidence="1">
    <location>
        <begin position="312"/>
        <end position="340"/>
    </location>
</feature>
<evidence type="ECO:0000313" key="3">
    <source>
        <dbReference type="EMBL" id="KAG5477493.1"/>
    </source>
</evidence>
<name>A0A836HIU1_LEIEN</name>
<comment type="caution">
    <text evidence="3">The sequence shown here is derived from an EMBL/GenBank/DDBJ whole genome shotgun (WGS) entry which is preliminary data.</text>
</comment>
<sequence>MSVLHAGADLAAIEEFENILRAADPANTGLLSYSEFAYLILRSGGTQEQVDALIEQFAGPSRAQRVVYYEALLEQLYDSVEAARDARGNVEDGSPRHTSNSLRRMSSLSRAPSAPPSDTSGHSPLPIPPASTRATPSPWHAPTRSTAAAASAPREGTRARRYGEFPAASSSSPLCRSVTHAGTSASSAASLTSRELSTASYASCRTRHDRLLAHFLSSSSAASLHSPLRGKSSPYSSRFVESALRAATAAAAVPPQQHRLDRAPSHRSTHISLSASRSQSRDEPRANHLTPSPIVGARDAERTHLNGSIAPPHYAADTNLYPSTPRAHSLTPLRSGHSRRESSIERMMRAAAEANIQRRPQLRSEWEVGADAEGPHEGEGNGGPRATLVLREAPLCTSRPTTASSVRPATINHDPRGAVSQANRTNVSFTESRATGVCARHADGNGHVSRHSSATAAPLLSLRDIFHRHLVPSSSRDSTVLLSELEEELARRGVDVHPLELEAVADSLDMSTAPAAIEHHDNALQRPSLSTSQSGGLGERAATVACMGCGESQLCSSVDASGRKSADVSSTTVSRATTVTGGADRALSLVDFCVLVSRLRPALIQRIRSPDVWGGKTCFKASETPRGCQPTPVSSRLGVRSVVEADDGDSDDGASVADVTVSPMTPTAVAPATPLCNASSPNLPPHSSPKHSLPRRCFAGLRRSPRGASPPTARQLSNNRQFSVEHALREPRRSPEAGERDGSLDASASYAQPTAASQQRCCARRASSMMTAPLRGTKMPVWSDGLRASARRSHTGTARSPPSTSPGSSRGSVSPHARHRLQQQPRHADVALRSHTSHFLPHVERKVSDAFHHLRDHEVPLARSPITTAAPLSPELTHRRRLPSPNLAPRVLETLQSAALALLRRCAQLDSRHTGRIAPSAWLRVLQDACPTLTNAERLRVREWIQARGQGSAGGDDYAAVVEDILTEADVASPSPTSGVKRSIDRQSRRTAASSPPHDHAIQVRSTPRRNDAVATRPSVSPTSTAKDASPVSSLSATKSNAAVRRRSSGRVPASAQRVATARVQTAEKNTKQLLANELMIACGGDTEALLQYFRAFDEADSGLLDQHVWRASLEELFRQTEGQEAPPWVVSGCVRLSRVPLEVATAAPSPQRGTSPLASPALSAARARVSRVPPAMRHTLCDYRYVLEELGVHVGD</sequence>
<feature type="compositionally biased region" description="Polar residues" evidence="1">
    <location>
        <begin position="1018"/>
        <end position="1041"/>
    </location>
</feature>
<feature type="region of interest" description="Disordered" evidence="1">
    <location>
        <begin position="971"/>
        <end position="1057"/>
    </location>
</feature>
<feature type="region of interest" description="Disordered" evidence="1">
    <location>
        <begin position="86"/>
        <end position="158"/>
    </location>
</feature>